<name>A0AAN6WLZ7_9PEZI</name>
<dbReference type="InterPro" id="IPR036864">
    <property type="entry name" value="Zn2-C6_fun-type_DNA-bd_sf"/>
</dbReference>
<dbReference type="Gene3D" id="4.10.240.10">
    <property type="entry name" value="Zn(2)-C6 fungal-type DNA-binding domain"/>
    <property type="match status" value="2"/>
</dbReference>
<dbReference type="InterPro" id="IPR001138">
    <property type="entry name" value="Zn2Cys6_DnaBD"/>
</dbReference>
<dbReference type="PROSITE" id="PS50048">
    <property type="entry name" value="ZN2_CY6_FUNGAL_2"/>
    <property type="match status" value="1"/>
</dbReference>
<reference evidence="4" key="2">
    <citation type="submission" date="2023-05" db="EMBL/GenBank/DDBJ databases">
        <authorList>
            <consortium name="Lawrence Berkeley National Laboratory"/>
            <person name="Steindorff A."/>
            <person name="Hensen N."/>
            <person name="Bonometti L."/>
            <person name="Westerberg I."/>
            <person name="Brannstrom I.O."/>
            <person name="Guillou S."/>
            <person name="Cros-Aarteil S."/>
            <person name="Calhoun S."/>
            <person name="Haridas S."/>
            <person name="Kuo A."/>
            <person name="Mondo S."/>
            <person name="Pangilinan J."/>
            <person name="Riley R."/>
            <person name="Labutti K."/>
            <person name="Andreopoulos B."/>
            <person name="Lipzen A."/>
            <person name="Chen C."/>
            <person name="Yanf M."/>
            <person name="Daum C."/>
            <person name="Ng V."/>
            <person name="Clum A."/>
            <person name="Ohm R."/>
            <person name="Martin F."/>
            <person name="Silar P."/>
            <person name="Natvig D."/>
            <person name="Lalanne C."/>
            <person name="Gautier V."/>
            <person name="Ament-Velasquez S.L."/>
            <person name="Kruys A."/>
            <person name="Hutchinson M.I."/>
            <person name="Powell A.J."/>
            <person name="Barry K."/>
            <person name="Miller A.N."/>
            <person name="Grigoriev I.V."/>
            <person name="Debuchy R."/>
            <person name="Gladieux P."/>
            <person name="Thoren M.H."/>
            <person name="Johannesson H."/>
        </authorList>
    </citation>
    <scope>NUCLEOTIDE SEQUENCE</scope>
    <source>
        <strain evidence="4">PSN309</strain>
    </source>
</reference>
<feature type="region of interest" description="Disordered" evidence="2">
    <location>
        <begin position="55"/>
        <end position="93"/>
    </location>
</feature>
<dbReference type="AlphaFoldDB" id="A0AAN6WLZ7"/>
<gene>
    <name evidence="4" type="ORF">QBC35DRAFT_477879</name>
</gene>
<proteinExistence type="predicted"/>
<evidence type="ECO:0000313" key="4">
    <source>
        <dbReference type="EMBL" id="KAK4183751.1"/>
    </source>
</evidence>
<dbReference type="Pfam" id="PF00172">
    <property type="entry name" value="Zn_clus"/>
    <property type="match status" value="1"/>
</dbReference>
<dbReference type="CDD" id="cd00067">
    <property type="entry name" value="GAL4"/>
    <property type="match status" value="2"/>
</dbReference>
<evidence type="ECO:0000256" key="2">
    <source>
        <dbReference type="SAM" id="MobiDB-lite"/>
    </source>
</evidence>
<keyword evidence="1" id="KW-0539">Nucleus</keyword>
<organism evidence="4 5">
    <name type="scientific">Podospora australis</name>
    <dbReference type="NCBI Taxonomy" id="1536484"/>
    <lineage>
        <taxon>Eukaryota</taxon>
        <taxon>Fungi</taxon>
        <taxon>Dikarya</taxon>
        <taxon>Ascomycota</taxon>
        <taxon>Pezizomycotina</taxon>
        <taxon>Sordariomycetes</taxon>
        <taxon>Sordariomycetidae</taxon>
        <taxon>Sordariales</taxon>
        <taxon>Podosporaceae</taxon>
        <taxon>Podospora</taxon>
    </lineage>
</organism>
<protein>
    <recommendedName>
        <fullName evidence="3">Zn(2)-C6 fungal-type domain-containing protein</fullName>
    </recommendedName>
</protein>
<feature type="domain" description="Zn(2)-C6 fungal-type" evidence="3">
    <location>
        <begin position="458"/>
        <end position="489"/>
    </location>
</feature>
<feature type="region of interest" description="Disordered" evidence="2">
    <location>
        <begin position="357"/>
        <end position="385"/>
    </location>
</feature>
<sequence length="490" mass="49440">MAKLNQQPALDVAPLDQSSSLLLSIIIPVTNRRCVFFSLFSALFPITTSIRSFSRSSMSSPVNKDSSHVDDAGTAEASNGHQADPGIAAVGNPDWDNDDRELARVLLARIAAADLAAGSGLPRPALDGLGGVFGPNDNVEMGDVGSVAQGVPDGSGQLVEGGPSSVVPSGARVAAGTNEVAFVDGPVGGNSVGPASFVAGNPAGSGMSGPGFGMSLASSSGDGLAPSHFTNFSSYNEETMSSPPAAAEVAPAPALAVDDDEDEFNPARPSSPSSWQGSSALHAFMRASLPTRLNPVTGAREPNPSRTSVSRFQSHWTKNWETVPSHAFLRSVAITMGGEAAAGVGPVAGSWVPALSPSRPPAASGSPVAVPSAPGSSGSTTARSSVLGASAASPLAATPSSGPSVAGPAVPGFSPMRVSCRACRASRKLRCEGGSPCRACTEAGRVCEYPVGGAGHQACDNCRRNLFRCRRPVLGSCSNCDNLGVPCTFS</sequence>
<dbReference type="SUPFAM" id="SSF57701">
    <property type="entry name" value="Zn2/Cys6 DNA-binding domain"/>
    <property type="match status" value="2"/>
</dbReference>
<evidence type="ECO:0000313" key="5">
    <source>
        <dbReference type="Proteomes" id="UP001302126"/>
    </source>
</evidence>
<dbReference type="EMBL" id="MU864526">
    <property type="protein sequence ID" value="KAK4183751.1"/>
    <property type="molecule type" value="Genomic_DNA"/>
</dbReference>
<keyword evidence="5" id="KW-1185">Reference proteome</keyword>
<reference evidence="4" key="1">
    <citation type="journal article" date="2023" name="Mol. Phylogenet. Evol.">
        <title>Genome-scale phylogeny and comparative genomics of the fungal order Sordariales.</title>
        <authorList>
            <person name="Hensen N."/>
            <person name="Bonometti L."/>
            <person name="Westerberg I."/>
            <person name="Brannstrom I.O."/>
            <person name="Guillou S."/>
            <person name="Cros-Aarteil S."/>
            <person name="Calhoun S."/>
            <person name="Haridas S."/>
            <person name="Kuo A."/>
            <person name="Mondo S."/>
            <person name="Pangilinan J."/>
            <person name="Riley R."/>
            <person name="LaButti K."/>
            <person name="Andreopoulos B."/>
            <person name="Lipzen A."/>
            <person name="Chen C."/>
            <person name="Yan M."/>
            <person name="Daum C."/>
            <person name="Ng V."/>
            <person name="Clum A."/>
            <person name="Steindorff A."/>
            <person name="Ohm R.A."/>
            <person name="Martin F."/>
            <person name="Silar P."/>
            <person name="Natvig D.O."/>
            <person name="Lalanne C."/>
            <person name="Gautier V."/>
            <person name="Ament-Velasquez S.L."/>
            <person name="Kruys A."/>
            <person name="Hutchinson M.I."/>
            <person name="Powell A.J."/>
            <person name="Barry K."/>
            <person name="Miller A.N."/>
            <person name="Grigoriev I.V."/>
            <person name="Debuchy R."/>
            <person name="Gladieux P."/>
            <person name="Hiltunen Thoren M."/>
            <person name="Johannesson H."/>
        </authorList>
    </citation>
    <scope>NUCLEOTIDE SEQUENCE</scope>
    <source>
        <strain evidence="4">PSN309</strain>
    </source>
</reference>
<evidence type="ECO:0000256" key="1">
    <source>
        <dbReference type="ARBA" id="ARBA00023242"/>
    </source>
</evidence>
<accession>A0AAN6WLZ7</accession>
<dbReference type="Proteomes" id="UP001302126">
    <property type="component" value="Unassembled WGS sequence"/>
</dbReference>
<dbReference type="GO" id="GO:0000981">
    <property type="term" value="F:DNA-binding transcription factor activity, RNA polymerase II-specific"/>
    <property type="evidence" value="ECO:0007669"/>
    <property type="project" value="InterPro"/>
</dbReference>
<dbReference type="GO" id="GO:0008270">
    <property type="term" value="F:zinc ion binding"/>
    <property type="evidence" value="ECO:0007669"/>
    <property type="project" value="InterPro"/>
</dbReference>
<comment type="caution">
    <text evidence="4">The sequence shown here is derived from an EMBL/GenBank/DDBJ whole genome shotgun (WGS) entry which is preliminary data.</text>
</comment>
<evidence type="ECO:0000259" key="3">
    <source>
        <dbReference type="PROSITE" id="PS50048"/>
    </source>
</evidence>